<dbReference type="CDD" id="cd01335">
    <property type="entry name" value="Radical_SAM"/>
    <property type="match status" value="1"/>
</dbReference>
<keyword evidence="8 10" id="KW-0411">Iron-sulfur</keyword>
<reference evidence="12" key="1">
    <citation type="journal article" date="2020" name="mSystems">
        <title>Genome- and Community-Level Interaction Insights into Carbon Utilization and Element Cycling Functions of Hydrothermarchaeota in Hydrothermal Sediment.</title>
        <authorList>
            <person name="Zhou Z."/>
            <person name="Liu Y."/>
            <person name="Xu W."/>
            <person name="Pan J."/>
            <person name="Luo Z.H."/>
            <person name="Li M."/>
        </authorList>
    </citation>
    <scope>NUCLEOTIDE SEQUENCE [LARGE SCALE GENOMIC DNA]</scope>
    <source>
        <strain evidence="12">SpSt-222</strain>
    </source>
</reference>
<evidence type="ECO:0000313" key="12">
    <source>
        <dbReference type="EMBL" id="HEF65633.1"/>
    </source>
</evidence>
<dbReference type="PANTHER" id="PTHR13932">
    <property type="entry name" value="COPROPORPHYRINIGEN III OXIDASE"/>
    <property type="match status" value="1"/>
</dbReference>
<keyword evidence="4 10" id="KW-0349">Heme</keyword>
<keyword evidence="10" id="KW-0004">4Fe-4S</keyword>
<dbReference type="GO" id="GO:0005737">
    <property type="term" value="C:cytoplasm"/>
    <property type="evidence" value="ECO:0007669"/>
    <property type="project" value="UniProtKB-SubCell"/>
</dbReference>
<keyword evidence="10" id="KW-0963">Cytoplasm</keyword>
<dbReference type="SMART" id="SM00729">
    <property type="entry name" value="Elp3"/>
    <property type="match status" value="1"/>
</dbReference>
<evidence type="ECO:0000256" key="9">
    <source>
        <dbReference type="ARBA" id="ARBA00023186"/>
    </source>
</evidence>
<keyword evidence="9 10" id="KW-0143">Chaperone</keyword>
<dbReference type="PANTHER" id="PTHR13932:SF5">
    <property type="entry name" value="RADICAL S-ADENOSYL METHIONINE DOMAIN-CONTAINING PROTEIN 1, MITOCHONDRIAL"/>
    <property type="match status" value="1"/>
</dbReference>
<protein>
    <recommendedName>
        <fullName evidence="3 10">Heme chaperone HemW</fullName>
    </recommendedName>
</protein>
<sequence>MAHTTPQVTLEQAAPQPREAPLGLYIHIPFCRRICPYCDFNVYARQEHLVPAYLAALQRELTLWAERVDRRPLQTIYLGGGTPSLLEPAQVAELLETISQKFMVLDRAEVTLEANPETLNVAKLAGYRTAGVNRLSIGVQTLARHGLKVLGRAHRPETPVEAFRAARAAGFENINLDLIYGWPGQLREDWMRDLQTVLSWEPEHLSLYALTIEPGTPYERGVRRGVLRPLDDDTMAEFAELAAELLAAHGYEHYEISNWARSGNWRSRHNQIYWRNGYYVGAGAGAHGYLDGRRTVNERFPAQYIERLGRGELPVVQTELIDQRTEVVETMILGLRLVVDGVSATAFRARHGIDVVELYGPVLAELAALDLIEWDGERLRLTPRGVWVANEVAVRFLDPRGTLG</sequence>
<dbReference type="SUPFAM" id="SSF102114">
    <property type="entry name" value="Radical SAM enzymes"/>
    <property type="match status" value="1"/>
</dbReference>
<evidence type="ECO:0000259" key="11">
    <source>
        <dbReference type="PROSITE" id="PS51918"/>
    </source>
</evidence>
<proteinExistence type="inferred from homology"/>
<name>A0A7C1X6E2_THERO</name>
<evidence type="ECO:0000256" key="8">
    <source>
        <dbReference type="ARBA" id="ARBA00023014"/>
    </source>
</evidence>
<keyword evidence="6 10" id="KW-0479">Metal-binding</keyword>
<keyword evidence="7 10" id="KW-0408">Iron</keyword>
<comment type="caution">
    <text evidence="12">The sequence shown here is derived from an EMBL/GenBank/DDBJ whole genome shotgun (WGS) entry which is preliminary data.</text>
</comment>
<dbReference type="InterPro" id="IPR058240">
    <property type="entry name" value="rSAM_sf"/>
</dbReference>
<evidence type="ECO:0000256" key="4">
    <source>
        <dbReference type="ARBA" id="ARBA00022617"/>
    </source>
</evidence>
<dbReference type="InterPro" id="IPR004559">
    <property type="entry name" value="HemW-like"/>
</dbReference>
<evidence type="ECO:0000256" key="5">
    <source>
        <dbReference type="ARBA" id="ARBA00022691"/>
    </source>
</evidence>
<dbReference type="NCBIfam" id="TIGR00539">
    <property type="entry name" value="hemN_rel"/>
    <property type="match status" value="1"/>
</dbReference>
<dbReference type="InterPro" id="IPR013785">
    <property type="entry name" value="Aldolase_TIM"/>
</dbReference>
<evidence type="ECO:0000256" key="6">
    <source>
        <dbReference type="ARBA" id="ARBA00022723"/>
    </source>
</evidence>
<dbReference type="GO" id="GO:0004109">
    <property type="term" value="F:coproporphyrinogen oxidase activity"/>
    <property type="evidence" value="ECO:0007669"/>
    <property type="project" value="InterPro"/>
</dbReference>
<dbReference type="Pfam" id="PF06969">
    <property type="entry name" value="HemN_C"/>
    <property type="match status" value="1"/>
</dbReference>
<dbReference type="Pfam" id="PF04055">
    <property type="entry name" value="Radical_SAM"/>
    <property type="match status" value="1"/>
</dbReference>
<dbReference type="InterPro" id="IPR010723">
    <property type="entry name" value="HemN_C"/>
</dbReference>
<dbReference type="EMBL" id="DSJL01000011">
    <property type="protein sequence ID" value="HEF65633.1"/>
    <property type="molecule type" value="Genomic_DNA"/>
</dbReference>
<dbReference type="SFLD" id="SFLDF00562">
    <property type="entry name" value="HemN-like__clustered_with_heat"/>
    <property type="match status" value="1"/>
</dbReference>
<gene>
    <name evidence="12" type="primary">hemW</name>
    <name evidence="12" type="ORF">ENP47_08560</name>
</gene>
<dbReference type="SFLD" id="SFLDS00029">
    <property type="entry name" value="Radical_SAM"/>
    <property type="match status" value="1"/>
</dbReference>
<dbReference type="InterPro" id="IPR007197">
    <property type="entry name" value="rSAM"/>
</dbReference>
<dbReference type="GO" id="GO:0051539">
    <property type="term" value="F:4 iron, 4 sulfur cluster binding"/>
    <property type="evidence" value="ECO:0007669"/>
    <property type="project" value="UniProtKB-UniRule"/>
</dbReference>
<dbReference type="InterPro" id="IPR006638">
    <property type="entry name" value="Elp3/MiaA/NifB-like_rSAM"/>
</dbReference>
<evidence type="ECO:0000256" key="2">
    <source>
        <dbReference type="ARBA" id="ARBA00006100"/>
    </source>
</evidence>
<comment type="subcellular location">
    <subcellularLocation>
        <location evidence="10">Cytoplasm</location>
    </subcellularLocation>
</comment>
<feature type="domain" description="Radical SAM core" evidence="11">
    <location>
        <begin position="16"/>
        <end position="252"/>
    </location>
</feature>
<dbReference type="Gene3D" id="3.20.20.70">
    <property type="entry name" value="Aldolase class I"/>
    <property type="match status" value="1"/>
</dbReference>
<dbReference type="AlphaFoldDB" id="A0A7C1X6E2"/>
<accession>A0A7C1X6E2</accession>
<dbReference type="InterPro" id="IPR034505">
    <property type="entry name" value="Coproporphyrinogen-III_oxidase"/>
</dbReference>
<dbReference type="PROSITE" id="PS51918">
    <property type="entry name" value="RADICAL_SAM"/>
    <property type="match status" value="1"/>
</dbReference>
<comment type="function">
    <text evidence="10">Probably acts as a heme chaperone, transferring heme to an unknown acceptor. Binds one molecule of heme per monomer, possibly covalently. Binds 1 [4Fe-4S] cluster. The cluster is coordinated with 3 cysteines and an exchangeable S-adenosyl-L-methionine.</text>
</comment>
<dbReference type="SFLD" id="SFLDF00288">
    <property type="entry name" value="HemN-like__clustered_with_nucl"/>
    <property type="match status" value="1"/>
</dbReference>
<keyword evidence="5 10" id="KW-0949">S-adenosyl-L-methionine</keyword>
<dbReference type="GO" id="GO:0006779">
    <property type="term" value="P:porphyrin-containing compound biosynthetic process"/>
    <property type="evidence" value="ECO:0007669"/>
    <property type="project" value="InterPro"/>
</dbReference>
<evidence type="ECO:0000256" key="10">
    <source>
        <dbReference type="RuleBase" id="RU364116"/>
    </source>
</evidence>
<comment type="cofactor">
    <cofactor evidence="1">
        <name>[4Fe-4S] cluster</name>
        <dbReference type="ChEBI" id="CHEBI:49883"/>
    </cofactor>
</comment>
<evidence type="ECO:0000256" key="1">
    <source>
        <dbReference type="ARBA" id="ARBA00001966"/>
    </source>
</evidence>
<evidence type="ECO:0000256" key="3">
    <source>
        <dbReference type="ARBA" id="ARBA00017228"/>
    </source>
</evidence>
<dbReference type="SFLD" id="SFLDG01065">
    <property type="entry name" value="anaerobic_coproporphyrinogen-I"/>
    <property type="match status" value="1"/>
</dbReference>
<evidence type="ECO:0000256" key="7">
    <source>
        <dbReference type="ARBA" id="ARBA00023004"/>
    </source>
</evidence>
<organism evidence="12">
    <name type="scientific">Thermomicrobium roseum</name>
    <dbReference type="NCBI Taxonomy" id="500"/>
    <lineage>
        <taxon>Bacteria</taxon>
        <taxon>Pseudomonadati</taxon>
        <taxon>Thermomicrobiota</taxon>
        <taxon>Thermomicrobia</taxon>
        <taxon>Thermomicrobiales</taxon>
        <taxon>Thermomicrobiaceae</taxon>
        <taxon>Thermomicrobium</taxon>
    </lineage>
</organism>
<comment type="similarity">
    <text evidence="2">Belongs to the anaerobic coproporphyrinogen-III oxidase family. HemW subfamily.</text>
</comment>
<dbReference type="GO" id="GO:0046872">
    <property type="term" value="F:metal ion binding"/>
    <property type="evidence" value="ECO:0007669"/>
    <property type="project" value="UniProtKB-UniRule"/>
</dbReference>